<evidence type="ECO:0000256" key="1">
    <source>
        <dbReference type="SAM" id="MobiDB-lite"/>
    </source>
</evidence>
<reference evidence="2" key="1">
    <citation type="submission" date="2022-10" db="EMBL/GenBank/DDBJ databases">
        <title>The complete genomes of actinobacterial strains from the NBC collection.</title>
        <authorList>
            <person name="Joergensen T.S."/>
            <person name="Alvarez Arevalo M."/>
            <person name="Sterndorff E.B."/>
            <person name="Faurdal D."/>
            <person name="Vuksanovic O."/>
            <person name="Mourched A.-S."/>
            <person name="Charusanti P."/>
            <person name="Shaw S."/>
            <person name="Blin K."/>
            <person name="Weber T."/>
        </authorList>
    </citation>
    <scope>NUCLEOTIDE SEQUENCE</scope>
    <source>
        <strain evidence="2">NBC_01482</strain>
    </source>
</reference>
<feature type="region of interest" description="Disordered" evidence="1">
    <location>
        <begin position="1"/>
        <end position="46"/>
    </location>
</feature>
<name>A0ABZ1YX08_9NOCA</name>
<keyword evidence="3" id="KW-1185">Reference proteome</keyword>
<dbReference type="Proteomes" id="UP001432062">
    <property type="component" value="Chromosome"/>
</dbReference>
<gene>
    <name evidence="2" type="ORF">OG563_00125</name>
</gene>
<organism evidence="2 3">
    <name type="scientific">Nocardia vinacea</name>
    <dbReference type="NCBI Taxonomy" id="96468"/>
    <lineage>
        <taxon>Bacteria</taxon>
        <taxon>Bacillati</taxon>
        <taxon>Actinomycetota</taxon>
        <taxon>Actinomycetes</taxon>
        <taxon>Mycobacteriales</taxon>
        <taxon>Nocardiaceae</taxon>
        <taxon>Nocardia</taxon>
    </lineage>
</organism>
<accession>A0ABZ1YX08</accession>
<dbReference type="RefSeq" id="WP_329410681.1">
    <property type="nucleotide sequence ID" value="NZ_CP109441.1"/>
</dbReference>
<feature type="compositionally biased region" description="Polar residues" evidence="1">
    <location>
        <begin position="18"/>
        <end position="28"/>
    </location>
</feature>
<sequence length="46" mass="4957">MSAHQPRRPVPPEFLAQRRTTVSPNPNSWRAGLSCGEVADEPGAGQ</sequence>
<proteinExistence type="predicted"/>
<evidence type="ECO:0000313" key="2">
    <source>
        <dbReference type="EMBL" id="WUV46706.1"/>
    </source>
</evidence>
<dbReference type="EMBL" id="CP109441">
    <property type="protein sequence ID" value="WUV46706.1"/>
    <property type="molecule type" value="Genomic_DNA"/>
</dbReference>
<evidence type="ECO:0000313" key="3">
    <source>
        <dbReference type="Proteomes" id="UP001432062"/>
    </source>
</evidence>
<protein>
    <submittedName>
        <fullName evidence="2">Uncharacterized protein</fullName>
    </submittedName>
</protein>